<reference evidence="1" key="1">
    <citation type="journal article" date="2015" name="Nature">
        <title>Complex archaea that bridge the gap between prokaryotes and eukaryotes.</title>
        <authorList>
            <person name="Spang A."/>
            <person name="Saw J.H."/>
            <person name="Jorgensen S.L."/>
            <person name="Zaremba-Niedzwiedzka K."/>
            <person name="Martijn J."/>
            <person name="Lind A.E."/>
            <person name="van Eijk R."/>
            <person name="Schleper C."/>
            <person name="Guy L."/>
            <person name="Ettema T.J."/>
        </authorList>
    </citation>
    <scope>NUCLEOTIDE SEQUENCE</scope>
</reference>
<dbReference type="AlphaFoldDB" id="A0A0F9EU23"/>
<proteinExistence type="predicted"/>
<comment type="caution">
    <text evidence="1">The sequence shown here is derived from an EMBL/GenBank/DDBJ whole genome shotgun (WGS) entry which is preliminary data.</text>
</comment>
<organism evidence="1">
    <name type="scientific">marine sediment metagenome</name>
    <dbReference type="NCBI Taxonomy" id="412755"/>
    <lineage>
        <taxon>unclassified sequences</taxon>
        <taxon>metagenomes</taxon>
        <taxon>ecological metagenomes</taxon>
    </lineage>
</organism>
<name>A0A0F9EU23_9ZZZZ</name>
<protein>
    <submittedName>
        <fullName evidence="1">Uncharacterized protein</fullName>
    </submittedName>
</protein>
<sequence>MTDQSVDLAELKRLAEILANRPTEGQVTGGEQMRETIEAYVVFTKPQVILSILAQLTEAQREKRVLVGLLKLAYNYWGEDWSFEGSWGHDRERVRSYLREVGALES</sequence>
<evidence type="ECO:0000313" key="1">
    <source>
        <dbReference type="EMBL" id="KKL77524.1"/>
    </source>
</evidence>
<gene>
    <name evidence="1" type="ORF">LCGC14_2034050</name>
</gene>
<accession>A0A0F9EU23</accession>
<dbReference type="EMBL" id="LAZR01023726">
    <property type="protein sequence ID" value="KKL77524.1"/>
    <property type="molecule type" value="Genomic_DNA"/>
</dbReference>